<protein>
    <submittedName>
        <fullName evidence="1">Uncharacterized protein</fullName>
    </submittedName>
</protein>
<gene>
    <name evidence="1" type="ORF">Q767_06330</name>
</gene>
<dbReference type="EMBL" id="JRLZ01000004">
    <property type="protein sequence ID" value="KGO96512.1"/>
    <property type="molecule type" value="Genomic_DNA"/>
</dbReference>
<dbReference type="AlphaFoldDB" id="A0A0A2MV13"/>
<sequence length="67" mass="6671">MVKLPVETVQVGCVTGPNVGVVKDGVLSVTLEESNDVQGPVVAVTVYVPAGAVTFAPILVAPAGVIV</sequence>
<comment type="caution">
    <text evidence="1">The sequence shown here is derived from an EMBL/GenBank/DDBJ whole genome shotgun (WGS) entry which is preliminary data.</text>
</comment>
<organism evidence="1 2">
    <name type="scientific">Flavobacterium enshiense DK69</name>
    <dbReference type="NCBI Taxonomy" id="1107311"/>
    <lineage>
        <taxon>Bacteria</taxon>
        <taxon>Pseudomonadati</taxon>
        <taxon>Bacteroidota</taxon>
        <taxon>Flavobacteriia</taxon>
        <taxon>Flavobacteriales</taxon>
        <taxon>Flavobacteriaceae</taxon>
        <taxon>Flavobacterium</taxon>
    </lineage>
</organism>
<accession>A0A0A2MV13</accession>
<proteinExistence type="predicted"/>
<dbReference type="STRING" id="1107311.Q767_06330"/>
<keyword evidence="2" id="KW-1185">Reference proteome</keyword>
<reference evidence="1 2" key="2">
    <citation type="journal article" date="2015" name="Stand. Genomic Sci.">
        <title>High quality draft genomic sequence of Flavobacterium enshiense DK69(T) and comparison among Flavobacterium genomes.</title>
        <authorList>
            <person name="Zeng Z."/>
            <person name="Chen C."/>
            <person name="Du H."/>
            <person name="Wang G."/>
            <person name="Li M."/>
        </authorList>
    </citation>
    <scope>NUCLEOTIDE SEQUENCE [LARGE SCALE GENOMIC DNA]</scope>
    <source>
        <strain evidence="1 2">DK69</strain>
    </source>
</reference>
<dbReference type="Proteomes" id="UP000030149">
    <property type="component" value="Unassembled WGS sequence"/>
</dbReference>
<name>A0A0A2MV13_9FLAO</name>
<evidence type="ECO:0000313" key="2">
    <source>
        <dbReference type="Proteomes" id="UP000030149"/>
    </source>
</evidence>
<evidence type="ECO:0000313" key="1">
    <source>
        <dbReference type="EMBL" id="KGO96512.1"/>
    </source>
</evidence>
<reference evidence="2" key="1">
    <citation type="submission" date="2013-09" db="EMBL/GenBank/DDBJ databases">
        <authorList>
            <person name="Zeng Z."/>
            <person name="Chen C."/>
        </authorList>
    </citation>
    <scope>NUCLEOTIDE SEQUENCE [LARGE SCALE GENOMIC DNA]</scope>
    <source>
        <strain evidence="2">DK69</strain>
    </source>
</reference>